<dbReference type="GO" id="GO:0140664">
    <property type="term" value="F:ATP-dependent DNA damage sensor activity"/>
    <property type="evidence" value="ECO:0007669"/>
    <property type="project" value="InterPro"/>
</dbReference>
<dbReference type="GO" id="GO:0032389">
    <property type="term" value="C:MutLalpha complex"/>
    <property type="evidence" value="ECO:0007669"/>
    <property type="project" value="TreeGrafter"/>
</dbReference>
<organism evidence="3 4">
    <name type="scientific">Parascaris equorum</name>
    <name type="common">Equine roundworm</name>
    <dbReference type="NCBI Taxonomy" id="6256"/>
    <lineage>
        <taxon>Eukaryota</taxon>
        <taxon>Metazoa</taxon>
        <taxon>Ecdysozoa</taxon>
        <taxon>Nematoda</taxon>
        <taxon>Chromadorea</taxon>
        <taxon>Rhabditida</taxon>
        <taxon>Spirurina</taxon>
        <taxon>Ascaridomorpha</taxon>
        <taxon>Ascaridoidea</taxon>
        <taxon>Ascarididae</taxon>
        <taxon>Parascaris</taxon>
    </lineage>
</organism>
<reference evidence="4" key="1">
    <citation type="submission" date="2022-11" db="UniProtKB">
        <authorList>
            <consortium name="WormBaseParasite"/>
        </authorList>
    </citation>
    <scope>IDENTIFICATION</scope>
</reference>
<proteinExistence type="inferred from homology"/>
<sequence length="163" mass="18052">MDDEQSELKRSQHQAHSVGRSNWEPGTTVIVSRLFETLPVRRKELQRTAKKQFCKLLTVVHSLALSRTDVRFCVSSILDGRQHQILSTPGGSASIKEVLISLFGARSDKNAVLDIVQRAPDNEVCSIYGHTGSGNVDWYGVILHAGAVLRQNVLGVKFVEKSQ</sequence>
<dbReference type="AlphaFoldDB" id="A0A914RWJ4"/>
<protein>
    <submittedName>
        <fullName evidence="4">Uncharacterized protein</fullName>
    </submittedName>
</protein>
<dbReference type="GO" id="GO:0006298">
    <property type="term" value="P:mismatch repair"/>
    <property type="evidence" value="ECO:0007669"/>
    <property type="project" value="InterPro"/>
</dbReference>
<comment type="similarity">
    <text evidence="1">Belongs to the DNA mismatch repair MutL/HexB family.</text>
</comment>
<dbReference type="PANTHER" id="PTHR10073">
    <property type="entry name" value="DNA MISMATCH REPAIR PROTEIN MLH, PMS, MUTL"/>
    <property type="match status" value="1"/>
</dbReference>
<feature type="compositionally biased region" description="Basic and acidic residues" evidence="2">
    <location>
        <begin position="1"/>
        <end position="10"/>
    </location>
</feature>
<dbReference type="Proteomes" id="UP000887564">
    <property type="component" value="Unplaced"/>
</dbReference>
<dbReference type="SUPFAM" id="SSF55874">
    <property type="entry name" value="ATPase domain of HSP90 chaperone/DNA topoisomerase II/histidine kinase"/>
    <property type="match status" value="1"/>
</dbReference>
<keyword evidence="3" id="KW-1185">Reference proteome</keyword>
<dbReference type="InterPro" id="IPR036890">
    <property type="entry name" value="HATPase_C_sf"/>
</dbReference>
<dbReference type="GO" id="GO:0016887">
    <property type="term" value="F:ATP hydrolysis activity"/>
    <property type="evidence" value="ECO:0007669"/>
    <property type="project" value="InterPro"/>
</dbReference>
<evidence type="ECO:0000256" key="2">
    <source>
        <dbReference type="SAM" id="MobiDB-lite"/>
    </source>
</evidence>
<dbReference type="Gene3D" id="3.30.565.10">
    <property type="entry name" value="Histidine kinase-like ATPase, C-terminal domain"/>
    <property type="match status" value="1"/>
</dbReference>
<evidence type="ECO:0000256" key="1">
    <source>
        <dbReference type="ARBA" id="ARBA00006082"/>
    </source>
</evidence>
<dbReference type="PANTHER" id="PTHR10073:SF52">
    <property type="entry name" value="MISMATCH REPAIR ENDONUCLEASE PMS2"/>
    <property type="match status" value="1"/>
</dbReference>
<feature type="region of interest" description="Disordered" evidence="2">
    <location>
        <begin position="1"/>
        <end position="21"/>
    </location>
</feature>
<dbReference type="InterPro" id="IPR038973">
    <property type="entry name" value="MutL/Mlh/Pms-like"/>
</dbReference>
<dbReference type="WBParaSite" id="PEQ_0000638501-mRNA-1">
    <property type="protein sequence ID" value="PEQ_0000638501-mRNA-1"/>
    <property type="gene ID" value="PEQ_0000638501"/>
</dbReference>
<accession>A0A914RWJ4</accession>
<evidence type="ECO:0000313" key="3">
    <source>
        <dbReference type="Proteomes" id="UP000887564"/>
    </source>
</evidence>
<evidence type="ECO:0000313" key="4">
    <source>
        <dbReference type="WBParaSite" id="PEQ_0000638501-mRNA-1"/>
    </source>
</evidence>
<name>A0A914RWJ4_PAREQ</name>